<reference evidence="8 10" key="1">
    <citation type="submission" date="2019-09" db="EMBL/GenBank/DDBJ databases">
        <title>Genome sequence of Clostridium sp. EA1.</title>
        <authorList>
            <person name="Poehlein A."/>
            <person name="Bengelsdorf F.R."/>
            <person name="Daniel R."/>
        </authorList>
    </citation>
    <scope>NUCLEOTIDE SEQUENCE [LARGE SCALE GENOMIC DNA]</scope>
    <source>
        <strain evidence="8 10">EA1</strain>
    </source>
</reference>
<evidence type="ECO:0000256" key="6">
    <source>
        <dbReference type="ARBA" id="ARBA00023049"/>
    </source>
</evidence>
<evidence type="ECO:0000256" key="3">
    <source>
        <dbReference type="ARBA" id="ARBA00022670"/>
    </source>
</evidence>
<evidence type="ECO:0000256" key="5">
    <source>
        <dbReference type="ARBA" id="ARBA00022833"/>
    </source>
</evidence>
<evidence type="ECO:0000313" key="11">
    <source>
        <dbReference type="Proteomes" id="UP000515909"/>
    </source>
</evidence>
<accession>A0A7G8TCJ8</accession>
<dbReference type="AlphaFoldDB" id="A0A6N8I4M4"/>
<sequence length="199" mass="21695">MNFTVGGCRVTFSYFFFALIALLLLFDRSGVAAAGLAAAALHESSHLGVMYAFGCLPETVRFTVFGIDIIRTSRPDRGYLRDAVVSLSGPAANLLAAILFSAFQNSTAKNLMLADFTLFAFNSLPIEPLDGGQALYSLLCTRWEPDRAAATVQVISFLFLAPLSAIGFFVLFRSPGNFTLLLVCVYLMVLLVFKKGKYF</sequence>
<feature type="transmembrane region" description="Helical" evidence="7">
    <location>
        <begin position="176"/>
        <end position="193"/>
    </location>
</feature>
<dbReference type="PANTHER" id="PTHR39188:SF3">
    <property type="entry name" value="STAGE IV SPORULATION PROTEIN FB"/>
    <property type="match status" value="1"/>
</dbReference>
<gene>
    <name evidence="8" type="ORF">CAFE_36620</name>
    <name evidence="9" type="ORF">HCR03_03325</name>
</gene>
<evidence type="ECO:0000256" key="7">
    <source>
        <dbReference type="SAM" id="Phobius"/>
    </source>
</evidence>
<evidence type="ECO:0000256" key="1">
    <source>
        <dbReference type="ARBA" id="ARBA00001947"/>
    </source>
</evidence>
<evidence type="ECO:0000313" key="8">
    <source>
        <dbReference type="EMBL" id="MVB12915.1"/>
    </source>
</evidence>
<dbReference type="GO" id="GO:0006508">
    <property type="term" value="P:proteolysis"/>
    <property type="evidence" value="ECO:0007669"/>
    <property type="project" value="UniProtKB-KW"/>
</dbReference>
<keyword evidence="10" id="KW-1185">Reference proteome</keyword>
<evidence type="ECO:0000313" key="10">
    <source>
        <dbReference type="Proteomes" id="UP000469440"/>
    </source>
</evidence>
<name>A0A6N8I4M4_9FIRM</name>
<keyword evidence="5" id="KW-0862">Zinc</keyword>
<accession>A0A6N8I4M4</accession>
<dbReference type="RefSeq" id="WP_066644105.1">
    <property type="nucleotide sequence ID" value="NZ_CP060286.1"/>
</dbReference>
<keyword evidence="3" id="KW-0645">Protease</keyword>
<dbReference type="PANTHER" id="PTHR39188">
    <property type="entry name" value="MEMBRANE-ASSOCIATED ZINC METALLOPROTEASE M50B"/>
    <property type="match status" value="1"/>
</dbReference>
<dbReference type="Proteomes" id="UP000515909">
    <property type="component" value="Chromosome"/>
</dbReference>
<proteinExistence type="inferred from homology"/>
<keyword evidence="7" id="KW-0812">Transmembrane</keyword>
<dbReference type="EMBL" id="CP060286">
    <property type="protein sequence ID" value="QNK41339.1"/>
    <property type="molecule type" value="Genomic_DNA"/>
</dbReference>
<feature type="transmembrane region" description="Helical" evidence="7">
    <location>
        <begin position="83"/>
        <end position="103"/>
    </location>
</feature>
<comment type="similarity">
    <text evidence="2">Belongs to the peptidase M50B family.</text>
</comment>
<organism evidence="8 10">
    <name type="scientific">Caproicibacter fermentans</name>
    <dbReference type="NCBI Taxonomy" id="2576756"/>
    <lineage>
        <taxon>Bacteria</taxon>
        <taxon>Bacillati</taxon>
        <taxon>Bacillota</taxon>
        <taxon>Clostridia</taxon>
        <taxon>Eubacteriales</taxon>
        <taxon>Acutalibacteraceae</taxon>
        <taxon>Caproicibacter</taxon>
    </lineage>
</organism>
<dbReference type="EMBL" id="VWXL01000106">
    <property type="protein sequence ID" value="MVB12915.1"/>
    <property type="molecule type" value="Genomic_DNA"/>
</dbReference>
<protein>
    <submittedName>
        <fullName evidence="9">Peptidase M50</fullName>
    </submittedName>
</protein>
<comment type="cofactor">
    <cofactor evidence="1">
        <name>Zn(2+)</name>
        <dbReference type="ChEBI" id="CHEBI:29105"/>
    </cofactor>
</comment>
<evidence type="ECO:0000256" key="4">
    <source>
        <dbReference type="ARBA" id="ARBA00022801"/>
    </source>
</evidence>
<reference evidence="9 11" key="2">
    <citation type="submission" date="2020-08" db="EMBL/GenBank/DDBJ databases">
        <title>The isolate Caproiciproducens sp. 7D4C2 produces n-caproate at mildly acidic conditions from hexoses: genome and rBOX comparison with related strains and chain-elongating bacteria.</title>
        <authorList>
            <person name="Esquivel-Elizondo S."/>
            <person name="Bagci C."/>
            <person name="Temovska M."/>
            <person name="Jeon B.S."/>
            <person name="Bessarab I."/>
            <person name="Williams R.B.H."/>
            <person name="Huson D.H."/>
            <person name="Angenent L.T."/>
        </authorList>
    </citation>
    <scope>NUCLEOTIDE SEQUENCE [LARGE SCALE GENOMIC DNA]</scope>
    <source>
        <strain evidence="9 11">7D4C2</strain>
    </source>
</reference>
<evidence type="ECO:0000313" key="9">
    <source>
        <dbReference type="EMBL" id="QNK41339.1"/>
    </source>
</evidence>
<keyword evidence="6" id="KW-0482">Metalloprotease</keyword>
<dbReference type="KEGG" id="cfem:HCR03_03325"/>
<evidence type="ECO:0000256" key="2">
    <source>
        <dbReference type="ARBA" id="ARBA00007931"/>
    </source>
</evidence>
<dbReference type="OrthoDB" id="166377at2"/>
<dbReference type="GO" id="GO:0008237">
    <property type="term" value="F:metallopeptidase activity"/>
    <property type="evidence" value="ECO:0007669"/>
    <property type="project" value="UniProtKB-KW"/>
</dbReference>
<feature type="transmembrane region" description="Helical" evidence="7">
    <location>
        <begin position="148"/>
        <end position="170"/>
    </location>
</feature>
<dbReference type="Proteomes" id="UP000469440">
    <property type="component" value="Unassembled WGS sequence"/>
</dbReference>
<keyword evidence="4" id="KW-0378">Hydrolase</keyword>
<keyword evidence="7" id="KW-1133">Transmembrane helix</keyword>
<keyword evidence="7" id="KW-0472">Membrane</keyword>